<evidence type="ECO:0000313" key="1">
    <source>
        <dbReference type="EMBL" id="KAK6729337.1"/>
    </source>
</evidence>
<evidence type="ECO:0000313" key="2">
    <source>
        <dbReference type="Proteomes" id="UP001303046"/>
    </source>
</evidence>
<accession>A0ABR1BSH4</accession>
<gene>
    <name evidence="1" type="primary">Necator_chrI.g2537</name>
    <name evidence="1" type="ORF">RB195_006409</name>
</gene>
<keyword evidence="2" id="KW-1185">Reference proteome</keyword>
<organism evidence="1 2">
    <name type="scientific">Necator americanus</name>
    <name type="common">Human hookworm</name>
    <dbReference type="NCBI Taxonomy" id="51031"/>
    <lineage>
        <taxon>Eukaryota</taxon>
        <taxon>Metazoa</taxon>
        <taxon>Ecdysozoa</taxon>
        <taxon>Nematoda</taxon>
        <taxon>Chromadorea</taxon>
        <taxon>Rhabditida</taxon>
        <taxon>Rhabditina</taxon>
        <taxon>Rhabditomorpha</taxon>
        <taxon>Strongyloidea</taxon>
        <taxon>Ancylostomatidae</taxon>
        <taxon>Bunostominae</taxon>
        <taxon>Necator</taxon>
    </lineage>
</organism>
<comment type="caution">
    <text evidence="1">The sequence shown here is derived from an EMBL/GenBank/DDBJ whole genome shotgun (WGS) entry which is preliminary data.</text>
</comment>
<protein>
    <submittedName>
        <fullName evidence="1">Uncharacterized protein</fullName>
    </submittedName>
</protein>
<name>A0ABR1BSH4_NECAM</name>
<reference evidence="1 2" key="1">
    <citation type="submission" date="2023-08" db="EMBL/GenBank/DDBJ databases">
        <title>A Necator americanus chromosomal reference genome.</title>
        <authorList>
            <person name="Ilik V."/>
            <person name="Petrzelkova K.J."/>
            <person name="Pardy F."/>
            <person name="Fuh T."/>
            <person name="Niatou-Singa F.S."/>
            <person name="Gouil Q."/>
            <person name="Baker L."/>
            <person name="Ritchie M.E."/>
            <person name="Jex A.R."/>
            <person name="Gazzola D."/>
            <person name="Li H."/>
            <person name="Toshio Fujiwara R."/>
            <person name="Zhan B."/>
            <person name="Aroian R.V."/>
            <person name="Pafco B."/>
            <person name="Schwarz E.M."/>
        </authorList>
    </citation>
    <scope>NUCLEOTIDE SEQUENCE [LARGE SCALE GENOMIC DNA]</scope>
    <source>
        <strain evidence="1 2">Aroian</strain>
        <tissue evidence="1">Whole animal</tissue>
    </source>
</reference>
<proteinExistence type="predicted"/>
<dbReference type="EMBL" id="JAVFWL010000001">
    <property type="protein sequence ID" value="KAK6729337.1"/>
    <property type="molecule type" value="Genomic_DNA"/>
</dbReference>
<dbReference type="Proteomes" id="UP001303046">
    <property type="component" value="Unassembled WGS sequence"/>
</dbReference>
<sequence length="209" mass="23539">MMNFYDGPGRSLAMRILSESASRTLQRKRSQFYCRGRSLPTHLRKQNPRTILYVPRAVLVTSARKSVLVGSCVLNCNKTAITGGRQQRWSLRRRGRTGTRGKPMLYKNGKLKRCSPVLNTVNGVAVGEATLPIWSEHFKTLLNRLAPSALELEHVQRSIYAVNEEPATESEVLVCIQKMKNEKSGGDDCISAEILKYLEMTKIIIIQYG</sequence>